<feature type="domain" description="RNA polymerase III subunit RPC82-related helix-turn-helix" evidence="8">
    <location>
        <begin position="7"/>
        <end position="67"/>
    </location>
</feature>
<feature type="domain" description="DNA-directed RNA polymerase III subunit RPC3 winged-helix" evidence="9">
    <location>
        <begin position="357"/>
        <end position="433"/>
    </location>
</feature>
<dbReference type="Pfam" id="PF08221">
    <property type="entry name" value="HTH_9"/>
    <property type="match status" value="1"/>
</dbReference>
<dbReference type="Pfam" id="PF05645">
    <property type="entry name" value="RNA_pol_Rpc82"/>
    <property type="match status" value="1"/>
</dbReference>
<keyword evidence="11" id="KW-1185">Reference proteome</keyword>
<evidence type="ECO:0000256" key="2">
    <source>
        <dbReference type="ARBA" id="ARBA00007206"/>
    </source>
</evidence>
<dbReference type="InterPro" id="IPR039748">
    <property type="entry name" value="RPC3"/>
</dbReference>
<dbReference type="Pfam" id="PF20912">
    <property type="entry name" value="RPC3_helical"/>
    <property type="match status" value="1"/>
</dbReference>
<dbReference type="GO" id="GO:0006351">
    <property type="term" value="P:DNA-templated transcription"/>
    <property type="evidence" value="ECO:0007669"/>
    <property type="project" value="InterPro"/>
</dbReference>
<comment type="caution">
    <text evidence="10">The sequence shown here is derived from an EMBL/GenBank/DDBJ whole genome shotgun (WGS) entry which is preliminary data.</text>
</comment>
<organism evidence="10 11">
    <name type="scientific">Biomphalaria pfeifferi</name>
    <name type="common">Bloodfluke planorb</name>
    <name type="synonym">Freshwater snail</name>
    <dbReference type="NCBI Taxonomy" id="112525"/>
    <lineage>
        <taxon>Eukaryota</taxon>
        <taxon>Metazoa</taxon>
        <taxon>Spiralia</taxon>
        <taxon>Lophotrochozoa</taxon>
        <taxon>Mollusca</taxon>
        <taxon>Gastropoda</taxon>
        <taxon>Heterobranchia</taxon>
        <taxon>Euthyneura</taxon>
        <taxon>Panpulmonata</taxon>
        <taxon>Hygrophila</taxon>
        <taxon>Lymnaeoidea</taxon>
        <taxon>Planorbidae</taxon>
        <taxon>Biomphalaria</taxon>
    </lineage>
</organism>
<dbReference type="InterPro" id="IPR013197">
    <property type="entry name" value="RNA_pol_III_RPC82-rel_HTH"/>
</dbReference>
<comment type="similarity">
    <text evidence="2 6">Belongs to the eukaryotic RPC3/POLR3C RNA polymerase subunit family.</text>
</comment>
<keyword evidence="3 6" id="KW-0240">DNA-directed RNA polymerase</keyword>
<keyword evidence="4 6" id="KW-0804">Transcription</keyword>
<dbReference type="GO" id="GO:0003697">
    <property type="term" value="F:single-stranded DNA binding"/>
    <property type="evidence" value="ECO:0007669"/>
    <property type="project" value="UniProtKB-UniRule"/>
</dbReference>
<dbReference type="InterPro" id="IPR055207">
    <property type="entry name" value="POLR3C_WHD"/>
</dbReference>
<dbReference type="EMBL" id="JASAOG010000136">
    <property type="protein sequence ID" value="KAK0048532.1"/>
    <property type="molecule type" value="Genomic_DNA"/>
</dbReference>
<evidence type="ECO:0000256" key="5">
    <source>
        <dbReference type="ARBA" id="ARBA00023242"/>
    </source>
</evidence>
<reference evidence="10" key="2">
    <citation type="submission" date="2023-04" db="EMBL/GenBank/DDBJ databases">
        <authorList>
            <person name="Bu L."/>
            <person name="Lu L."/>
            <person name="Laidemitt M.R."/>
            <person name="Zhang S.M."/>
            <person name="Mutuku M."/>
            <person name="Mkoji G."/>
            <person name="Steinauer M."/>
            <person name="Loker E.S."/>
        </authorList>
    </citation>
    <scope>NUCLEOTIDE SEQUENCE</scope>
    <source>
        <strain evidence="10">KasaAsao</strain>
        <tissue evidence="10">Whole Snail</tissue>
    </source>
</reference>
<evidence type="ECO:0000256" key="4">
    <source>
        <dbReference type="ARBA" id="ARBA00023163"/>
    </source>
</evidence>
<gene>
    <name evidence="10" type="ORF">Bpfe_021975</name>
</gene>
<dbReference type="PANTHER" id="PTHR12949:SF0">
    <property type="entry name" value="DNA-DIRECTED RNA POLYMERASE III SUBUNIT RPC3"/>
    <property type="match status" value="1"/>
</dbReference>
<dbReference type="Gene3D" id="1.10.10.10">
    <property type="entry name" value="Winged helix-like DNA-binding domain superfamily/Winged helix DNA-binding domain"/>
    <property type="match status" value="4"/>
</dbReference>
<name>A0AAD8B6R3_BIOPF</name>
<reference evidence="10" key="1">
    <citation type="journal article" date="2023" name="PLoS Negl. Trop. Dis.">
        <title>A genome sequence for Biomphalaria pfeifferi, the major vector snail for the human-infecting parasite Schistosoma mansoni.</title>
        <authorList>
            <person name="Bu L."/>
            <person name="Lu L."/>
            <person name="Laidemitt M.R."/>
            <person name="Zhang S.M."/>
            <person name="Mutuku M."/>
            <person name="Mkoji G."/>
            <person name="Steinauer M."/>
            <person name="Loker E.S."/>
        </authorList>
    </citation>
    <scope>NUCLEOTIDE SEQUENCE</scope>
    <source>
        <strain evidence="10">KasaAsao</strain>
    </source>
</reference>
<sequence>MSRVNTELCYQIVKEYYGEIVANVASFLIRSKSSSLGVIVQRTCYDSKQVKQALLTLIKQNIVTFSQTKSGSIEYTAKPEAILWILRFPNYIHCAKTLFGDAAELLVEELLLQGQTYLGSAVVKTTNKLNESLGSSGSNLSEISQSLIRDKAVLLVKARLIRRCEDVILGKSGQFGVAVSEVIEPEQLFLLPTAIDFETSPGLKRPASDNMESKAKRIKLEAGEANEQEENKVHKSQGPGYWRVNVYQFHHHFRDQVIIAAVAKNIDQRASEVMRTMLRLSETRSNPLSLESEPLSFTEISNAMPKDKILQKNMLDQYLKCLSDNCYNFVTKVGESGGGLYQINILLTIKAICVSHIETIVLERFGSKALRMFRVLLTDKQVEQKQVEEQAMLPPKEAKELLYKMFAENFITLTELSKTPDHAPTRTFYFFNVSLIQVSRMILERCYQAITNMMVRRHKCLSENKRLLDKQDRVEAIIASLDAEGATEQKEEVEQMVTPSEKAQLKKISDATKTLELSEIQLDQTIFILETYLSYTLHPPEVKK</sequence>
<dbReference type="Pfam" id="PF22536">
    <property type="entry name" value="WHD_POLR3C"/>
    <property type="match status" value="1"/>
</dbReference>
<evidence type="ECO:0000256" key="3">
    <source>
        <dbReference type="ARBA" id="ARBA00022478"/>
    </source>
</evidence>
<dbReference type="FunFam" id="1.10.10.10:FF:000199">
    <property type="entry name" value="DNA-directed RNA polymerase III subunit RPC3"/>
    <property type="match status" value="1"/>
</dbReference>
<dbReference type="InterPro" id="IPR008806">
    <property type="entry name" value="RNA_pol_III_Rpc82_C"/>
</dbReference>
<accession>A0AAD8B6R3</accession>
<dbReference type="AlphaFoldDB" id="A0AAD8B6R3"/>
<comment type="subunit">
    <text evidence="6">Component of the RNA polymerase III (Pol III) complex consisting of 17 subunits.</text>
</comment>
<evidence type="ECO:0000259" key="7">
    <source>
        <dbReference type="Pfam" id="PF05645"/>
    </source>
</evidence>
<dbReference type="Gene3D" id="6.10.140.1450">
    <property type="match status" value="1"/>
</dbReference>
<comment type="subcellular location">
    <subcellularLocation>
        <location evidence="1 6">Nucleus</location>
    </subcellularLocation>
</comment>
<dbReference type="GO" id="GO:0005666">
    <property type="term" value="C:RNA polymerase III complex"/>
    <property type="evidence" value="ECO:0007669"/>
    <property type="project" value="UniProtKB-UniRule"/>
</dbReference>
<protein>
    <recommendedName>
        <fullName evidence="6">DNA-directed RNA polymerase III subunit RPC3</fullName>
        <shortName evidence="6">RNA polymerase III subunit C3</shortName>
    </recommendedName>
</protein>
<comment type="function">
    <text evidence="6">DNA-dependent RNA polymerase catalyzes the transcription of DNA into RNA using the four ribonucleoside triphosphates as substrates. Specific core component of RNA polymerase III which synthesizes small RNAs, such as 5S rRNA and tRNAs.</text>
</comment>
<dbReference type="PANTHER" id="PTHR12949">
    <property type="entry name" value="RNA POLYMERASE III DNA DIRECTED -RELATED"/>
    <property type="match status" value="1"/>
</dbReference>
<evidence type="ECO:0000256" key="1">
    <source>
        <dbReference type="ARBA" id="ARBA00004123"/>
    </source>
</evidence>
<evidence type="ECO:0000313" key="10">
    <source>
        <dbReference type="EMBL" id="KAK0048532.1"/>
    </source>
</evidence>
<feature type="domain" description="RNA polymerase III Rpc82 C -terminal" evidence="7">
    <location>
        <begin position="219"/>
        <end position="345"/>
    </location>
</feature>
<dbReference type="InterPro" id="IPR036388">
    <property type="entry name" value="WH-like_DNA-bd_sf"/>
</dbReference>
<evidence type="ECO:0000259" key="9">
    <source>
        <dbReference type="Pfam" id="PF22536"/>
    </source>
</evidence>
<evidence type="ECO:0000256" key="6">
    <source>
        <dbReference type="RuleBase" id="RU367076"/>
    </source>
</evidence>
<proteinExistence type="inferred from homology"/>
<keyword evidence="5 6" id="KW-0539">Nucleus</keyword>
<dbReference type="Proteomes" id="UP001233172">
    <property type="component" value="Unassembled WGS sequence"/>
</dbReference>
<evidence type="ECO:0000313" key="11">
    <source>
        <dbReference type="Proteomes" id="UP001233172"/>
    </source>
</evidence>
<evidence type="ECO:0000259" key="8">
    <source>
        <dbReference type="Pfam" id="PF08221"/>
    </source>
</evidence>